<dbReference type="EMBL" id="RRCT01000013">
    <property type="protein sequence ID" value="RQW73955.1"/>
    <property type="molecule type" value="Genomic_DNA"/>
</dbReference>
<evidence type="ECO:0000256" key="1">
    <source>
        <dbReference type="SAM" id="MobiDB-lite"/>
    </source>
</evidence>
<feature type="transmembrane region" description="Helical" evidence="2">
    <location>
        <begin position="37"/>
        <end position="55"/>
    </location>
</feature>
<comment type="caution">
    <text evidence="3">The sequence shown here is derived from an EMBL/GenBank/DDBJ whole genome shotgun (WGS) entry which is preliminary data.</text>
</comment>
<accession>A0A3N9UCB3</accession>
<protein>
    <submittedName>
        <fullName evidence="3">Uncharacterized protein</fullName>
    </submittedName>
</protein>
<organism evidence="3 4">
    <name type="scientific">Lysinibacillus composti</name>
    <dbReference type="NCBI Taxonomy" id="720633"/>
    <lineage>
        <taxon>Bacteria</taxon>
        <taxon>Bacillati</taxon>
        <taxon>Bacillota</taxon>
        <taxon>Bacilli</taxon>
        <taxon>Bacillales</taxon>
        <taxon>Bacillaceae</taxon>
        <taxon>Lysinibacillus</taxon>
    </lineage>
</organism>
<dbReference type="OrthoDB" id="2454149at2"/>
<feature type="transmembrane region" description="Helical" evidence="2">
    <location>
        <begin position="6"/>
        <end position="25"/>
    </location>
</feature>
<dbReference type="Proteomes" id="UP000274033">
    <property type="component" value="Unassembled WGS sequence"/>
</dbReference>
<evidence type="ECO:0000313" key="3">
    <source>
        <dbReference type="EMBL" id="RQW73955.1"/>
    </source>
</evidence>
<name>A0A3N9UCB3_9BACI</name>
<keyword evidence="2" id="KW-1133">Transmembrane helix</keyword>
<evidence type="ECO:0000313" key="4">
    <source>
        <dbReference type="Proteomes" id="UP000274033"/>
    </source>
</evidence>
<keyword evidence="2" id="KW-0472">Membrane</keyword>
<dbReference type="AlphaFoldDB" id="A0A3N9UCB3"/>
<dbReference type="RefSeq" id="WP_124765591.1">
    <property type="nucleotide sequence ID" value="NZ_JAFBDY010000013.1"/>
</dbReference>
<reference evidence="3 4" key="1">
    <citation type="journal article" date="2013" name="J. Microbiol.">
        <title>Lysinibacillus chungkukjangi sp. nov., isolated from Chungkukjang, Korean fermented soybean food.</title>
        <authorList>
            <person name="Kim S.J."/>
            <person name="Jang Y.H."/>
            <person name="Hamada M."/>
            <person name="Ahn J.H."/>
            <person name="Weon H.Y."/>
            <person name="Suzuki K."/>
            <person name="Whang K.S."/>
            <person name="Kwon S.W."/>
        </authorList>
    </citation>
    <scope>NUCLEOTIDE SEQUENCE [LARGE SCALE GENOMIC DNA]</scope>
    <source>
        <strain evidence="3 4">MCCC 1A12701</strain>
    </source>
</reference>
<sequence>MQKDRMKFVIPTMVIVAVGAIFMLVKYYSEVPTSHKVLIVISATLFSGILSHGMFANNVDDVDPKDGPVKKIQKSKSKKA</sequence>
<keyword evidence="2" id="KW-0812">Transmembrane</keyword>
<proteinExistence type="predicted"/>
<gene>
    <name evidence="3" type="ORF">EBB45_13480</name>
</gene>
<keyword evidence="4" id="KW-1185">Reference proteome</keyword>
<feature type="region of interest" description="Disordered" evidence="1">
    <location>
        <begin position="61"/>
        <end position="80"/>
    </location>
</feature>
<feature type="compositionally biased region" description="Basic residues" evidence="1">
    <location>
        <begin position="71"/>
        <end position="80"/>
    </location>
</feature>
<evidence type="ECO:0000256" key="2">
    <source>
        <dbReference type="SAM" id="Phobius"/>
    </source>
</evidence>